<protein>
    <submittedName>
        <fullName evidence="1">Uncharacterized protein</fullName>
    </submittedName>
</protein>
<sequence length="75" mass="7934">MLWSSWAGRCGRRCSRVVCVESDDGAAACVGSDDDASVANEAGDDEMRFECGQVGWGGRGRWGTRALATADEVGF</sequence>
<comment type="caution">
    <text evidence="1">The sequence shown here is derived from an EMBL/GenBank/DDBJ whole genome shotgun (WGS) entry which is preliminary data.</text>
</comment>
<reference evidence="1" key="2">
    <citation type="submission" date="2021-12" db="EMBL/GenBank/DDBJ databases">
        <title>Resequencing data analysis of finger millet.</title>
        <authorList>
            <person name="Hatakeyama M."/>
            <person name="Aluri S."/>
            <person name="Balachadran M.T."/>
            <person name="Sivarajan S.R."/>
            <person name="Poveda L."/>
            <person name="Shimizu-Inatsugi R."/>
            <person name="Schlapbach R."/>
            <person name="Sreeman S.M."/>
            <person name="Shimizu K.K."/>
        </authorList>
    </citation>
    <scope>NUCLEOTIDE SEQUENCE</scope>
</reference>
<evidence type="ECO:0000313" key="1">
    <source>
        <dbReference type="EMBL" id="GJN03433.1"/>
    </source>
</evidence>
<proteinExistence type="predicted"/>
<keyword evidence="2" id="KW-1185">Reference proteome</keyword>
<reference evidence="1" key="1">
    <citation type="journal article" date="2018" name="DNA Res.">
        <title>Multiple hybrid de novo genome assembly of finger millet, an orphan allotetraploid crop.</title>
        <authorList>
            <person name="Hatakeyama M."/>
            <person name="Aluri S."/>
            <person name="Balachadran M.T."/>
            <person name="Sivarajan S.R."/>
            <person name="Patrignani A."/>
            <person name="Gruter S."/>
            <person name="Poveda L."/>
            <person name="Shimizu-Inatsugi R."/>
            <person name="Baeten J."/>
            <person name="Francoijs K.J."/>
            <person name="Nataraja K.N."/>
            <person name="Reddy Y.A.N."/>
            <person name="Phadnis S."/>
            <person name="Ravikumar R.L."/>
            <person name="Schlapbach R."/>
            <person name="Sreeman S.M."/>
            <person name="Shimizu K.K."/>
        </authorList>
    </citation>
    <scope>NUCLEOTIDE SEQUENCE</scope>
</reference>
<dbReference type="AlphaFoldDB" id="A0AAV5CXR2"/>
<accession>A0AAV5CXR2</accession>
<dbReference type="EMBL" id="BQKI01000010">
    <property type="protein sequence ID" value="GJN03433.1"/>
    <property type="molecule type" value="Genomic_DNA"/>
</dbReference>
<evidence type="ECO:0000313" key="2">
    <source>
        <dbReference type="Proteomes" id="UP001054889"/>
    </source>
</evidence>
<dbReference type="Proteomes" id="UP001054889">
    <property type="component" value="Unassembled WGS sequence"/>
</dbReference>
<organism evidence="1 2">
    <name type="scientific">Eleusine coracana subsp. coracana</name>
    <dbReference type="NCBI Taxonomy" id="191504"/>
    <lineage>
        <taxon>Eukaryota</taxon>
        <taxon>Viridiplantae</taxon>
        <taxon>Streptophyta</taxon>
        <taxon>Embryophyta</taxon>
        <taxon>Tracheophyta</taxon>
        <taxon>Spermatophyta</taxon>
        <taxon>Magnoliopsida</taxon>
        <taxon>Liliopsida</taxon>
        <taxon>Poales</taxon>
        <taxon>Poaceae</taxon>
        <taxon>PACMAD clade</taxon>
        <taxon>Chloridoideae</taxon>
        <taxon>Cynodonteae</taxon>
        <taxon>Eleusininae</taxon>
        <taxon>Eleusine</taxon>
    </lineage>
</organism>
<gene>
    <name evidence="1" type="primary">ga20878</name>
    <name evidence="1" type="ORF">PR202_ga20878</name>
</gene>
<name>A0AAV5CXR2_ELECO</name>